<dbReference type="Gene3D" id="1.10.472.30">
    <property type="entry name" value="Transcription elongation factor S-II, central domain"/>
    <property type="match status" value="1"/>
</dbReference>
<dbReference type="GO" id="GO:0006351">
    <property type="term" value="P:DNA-templated transcription"/>
    <property type="evidence" value="ECO:0007669"/>
    <property type="project" value="InterPro"/>
</dbReference>
<keyword evidence="5" id="KW-1185">Reference proteome</keyword>
<dbReference type="InterPro" id="IPR036575">
    <property type="entry name" value="TFIIS_cen_dom_sf"/>
</dbReference>
<dbReference type="PANTHER" id="PTHR46871">
    <property type="entry name" value="BROMO-ADJACENT HOMOLOGY (BAH) DOMAIN-CONTAINING PROTEIN"/>
    <property type="match status" value="1"/>
</dbReference>
<dbReference type="GO" id="GO:0003682">
    <property type="term" value="F:chromatin binding"/>
    <property type="evidence" value="ECO:0007669"/>
    <property type="project" value="InterPro"/>
</dbReference>
<feature type="domain" description="TFIIS central" evidence="3">
    <location>
        <begin position="305"/>
        <end position="415"/>
    </location>
</feature>
<sequence>MVTRRFTQLPTSDDEDDDSPLSKPHSTSTNLVDDNTSNRRKRKEDPVLLVPEGKDQKPYVAIVKDITQSPDGSLKITGQWFYRPDEAAKKGGGCWQSSDTRELFYSFHRDEVPAESVMHRCVVHFVPIHKQLPNRKEHPGFIVQKVYDTVEMKLWKLTDKDYEDYKQAEIDELVQKTFQCLGELPDIETDAPADQEDLIGNKRILKKKSISPLDVSREDRTSRRSVQPLKPETPRSYLANTSEHYRILVSFNALTGDIYRDKGLVKLLQNVQYLFDTDGIRKKKDKCSDSSDATNNRGTNKGLEIENECIDKVLKNSKSFIWPDVAVPAVVALENASHEAFSSDYQKYSQKLRQLAFNLKINPFLLSRLLNGELEASKILTMTPTELKEGLTADEISKNEPDEPQHMQMTDTRCKRCTEQKVGVRDIIRAGHVDRYMLECIDCGYSWSASRDAVSMLTLDASDSKRNVGTAPWATAKFENVEKKLVSPRETDKSANDIFMPPVLEAHKSFGKSRKDENMEASKRGD</sequence>
<dbReference type="PROSITE" id="PS51038">
    <property type="entry name" value="BAH"/>
    <property type="match status" value="1"/>
</dbReference>
<name>A0A9D4VHY4_PEA</name>
<organism evidence="4 5">
    <name type="scientific">Pisum sativum</name>
    <name type="common">Garden pea</name>
    <name type="synonym">Lathyrus oleraceus</name>
    <dbReference type="NCBI Taxonomy" id="3888"/>
    <lineage>
        <taxon>Eukaryota</taxon>
        <taxon>Viridiplantae</taxon>
        <taxon>Streptophyta</taxon>
        <taxon>Embryophyta</taxon>
        <taxon>Tracheophyta</taxon>
        <taxon>Spermatophyta</taxon>
        <taxon>Magnoliopsida</taxon>
        <taxon>eudicotyledons</taxon>
        <taxon>Gunneridae</taxon>
        <taxon>Pentapetalae</taxon>
        <taxon>rosids</taxon>
        <taxon>fabids</taxon>
        <taxon>Fabales</taxon>
        <taxon>Fabaceae</taxon>
        <taxon>Papilionoideae</taxon>
        <taxon>50 kb inversion clade</taxon>
        <taxon>NPAAA clade</taxon>
        <taxon>Hologalegina</taxon>
        <taxon>IRL clade</taxon>
        <taxon>Fabeae</taxon>
        <taxon>Lathyrus</taxon>
    </lineage>
</organism>
<evidence type="ECO:0000259" key="2">
    <source>
        <dbReference type="PROSITE" id="PS51038"/>
    </source>
</evidence>
<feature type="compositionally biased region" description="Polar residues" evidence="1">
    <location>
        <begin position="24"/>
        <end position="35"/>
    </location>
</feature>
<evidence type="ECO:0000313" key="5">
    <source>
        <dbReference type="Proteomes" id="UP001058974"/>
    </source>
</evidence>
<dbReference type="AlphaFoldDB" id="A0A9D4VHY4"/>
<dbReference type="InterPro" id="IPR001025">
    <property type="entry name" value="BAH_dom"/>
</dbReference>
<feature type="region of interest" description="Disordered" evidence="1">
    <location>
        <begin position="1"/>
        <end position="47"/>
    </location>
</feature>
<proteinExistence type="predicted"/>
<dbReference type="SMART" id="SM00510">
    <property type="entry name" value="TFS2M"/>
    <property type="match status" value="1"/>
</dbReference>
<protein>
    <submittedName>
        <fullName evidence="4">Uncharacterized protein</fullName>
    </submittedName>
</protein>
<feature type="region of interest" description="Disordered" evidence="1">
    <location>
        <begin position="214"/>
        <end position="235"/>
    </location>
</feature>
<dbReference type="Pfam" id="PF07500">
    <property type="entry name" value="TFIIS_M"/>
    <property type="match status" value="1"/>
</dbReference>
<comment type="caution">
    <text evidence="4">The sequence shown here is derived from an EMBL/GenBank/DDBJ whole genome shotgun (WGS) entry which is preliminary data.</text>
</comment>
<feature type="domain" description="BAH" evidence="2">
    <location>
        <begin position="39"/>
        <end position="158"/>
    </location>
</feature>
<dbReference type="Pfam" id="PF01426">
    <property type="entry name" value="BAH"/>
    <property type="match status" value="1"/>
</dbReference>
<evidence type="ECO:0000313" key="4">
    <source>
        <dbReference type="EMBL" id="KAI5383672.1"/>
    </source>
</evidence>
<dbReference type="PROSITE" id="PS51321">
    <property type="entry name" value="TFIIS_CENTRAL"/>
    <property type="match status" value="1"/>
</dbReference>
<reference evidence="4 5" key="1">
    <citation type="journal article" date="2022" name="Nat. Genet.">
        <title>Improved pea reference genome and pan-genome highlight genomic features and evolutionary characteristics.</title>
        <authorList>
            <person name="Yang T."/>
            <person name="Liu R."/>
            <person name="Luo Y."/>
            <person name="Hu S."/>
            <person name="Wang D."/>
            <person name="Wang C."/>
            <person name="Pandey M.K."/>
            <person name="Ge S."/>
            <person name="Xu Q."/>
            <person name="Li N."/>
            <person name="Li G."/>
            <person name="Huang Y."/>
            <person name="Saxena R.K."/>
            <person name="Ji Y."/>
            <person name="Li M."/>
            <person name="Yan X."/>
            <person name="He Y."/>
            <person name="Liu Y."/>
            <person name="Wang X."/>
            <person name="Xiang C."/>
            <person name="Varshney R.K."/>
            <person name="Ding H."/>
            <person name="Gao S."/>
            <person name="Zong X."/>
        </authorList>
    </citation>
    <scope>NUCLEOTIDE SEQUENCE [LARGE SCALE GENOMIC DNA]</scope>
    <source>
        <strain evidence="4 5">cv. Zhongwan 6</strain>
    </source>
</reference>
<dbReference type="InterPro" id="IPR003618">
    <property type="entry name" value="TFIIS_cen_dom"/>
</dbReference>
<dbReference type="Gramene" id="Psat07G0087800-T2">
    <property type="protein sequence ID" value="KAI5383672.1"/>
    <property type="gene ID" value="KIW84_070878"/>
</dbReference>
<dbReference type="Proteomes" id="UP001058974">
    <property type="component" value="Chromosome 7"/>
</dbReference>
<dbReference type="SUPFAM" id="SSF46942">
    <property type="entry name" value="Elongation factor TFIIS domain 2"/>
    <property type="match status" value="1"/>
</dbReference>
<evidence type="ECO:0000259" key="3">
    <source>
        <dbReference type="PROSITE" id="PS51321"/>
    </source>
</evidence>
<dbReference type="EMBL" id="JAMSHJ010000007">
    <property type="protein sequence ID" value="KAI5383672.1"/>
    <property type="molecule type" value="Genomic_DNA"/>
</dbReference>
<dbReference type="InterPro" id="IPR043151">
    <property type="entry name" value="BAH_sf"/>
</dbReference>
<feature type="compositionally biased region" description="Polar residues" evidence="1">
    <location>
        <begin position="1"/>
        <end position="11"/>
    </location>
</feature>
<dbReference type="PANTHER" id="PTHR46871:SF1">
    <property type="entry name" value="BROMO-ADJACENT HOMOLOGY (BAH) DOMAIN-CONTAINING PROTEIN"/>
    <property type="match status" value="1"/>
</dbReference>
<dbReference type="Gene3D" id="2.30.30.490">
    <property type="match status" value="1"/>
</dbReference>
<gene>
    <name evidence="4" type="ORF">KIW84_070878</name>
</gene>
<dbReference type="SMART" id="SM00439">
    <property type="entry name" value="BAH"/>
    <property type="match status" value="1"/>
</dbReference>
<accession>A0A9D4VHY4</accession>
<evidence type="ECO:0000256" key="1">
    <source>
        <dbReference type="SAM" id="MobiDB-lite"/>
    </source>
</evidence>